<evidence type="ECO:0000313" key="5">
    <source>
        <dbReference type="EMBL" id="OIQ92700.1"/>
    </source>
</evidence>
<dbReference type="CDD" id="cd01392">
    <property type="entry name" value="HTH_LacI"/>
    <property type="match status" value="1"/>
</dbReference>
<dbReference type="InterPro" id="IPR028082">
    <property type="entry name" value="Peripla_BP_I"/>
</dbReference>
<keyword evidence="3" id="KW-0804">Transcription</keyword>
<dbReference type="GO" id="GO:0003700">
    <property type="term" value="F:DNA-binding transcription factor activity"/>
    <property type="evidence" value="ECO:0007669"/>
    <property type="project" value="TreeGrafter"/>
</dbReference>
<dbReference type="Pfam" id="PF00356">
    <property type="entry name" value="LacI"/>
    <property type="match status" value="1"/>
</dbReference>
<reference evidence="5" key="1">
    <citation type="submission" date="2016-10" db="EMBL/GenBank/DDBJ databases">
        <title>Sequence of Gallionella enrichment culture.</title>
        <authorList>
            <person name="Poehlein A."/>
            <person name="Muehling M."/>
            <person name="Daniel R."/>
        </authorList>
    </citation>
    <scope>NUCLEOTIDE SEQUENCE</scope>
</reference>
<accession>A0A1J5RKR7</accession>
<evidence type="ECO:0000256" key="3">
    <source>
        <dbReference type="ARBA" id="ARBA00023163"/>
    </source>
</evidence>
<keyword evidence="1" id="KW-0805">Transcription regulation</keyword>
<dbReference type="InterPro" id="IPR000843">
    <property type="entry name" value="HTH_LacI"/>
</dbReference>
<name>A0A1J5RKR7_9ZZZZ</name>
<dbReference type="PANTHER" id="PTHR30146">
    <property type="entry name" value="LACI-RELATED TRANSCRIPTIONAL REPRESSOR"/>
    <property type="match status" value="1"/>
</dbReference>
<dbReference type="Gene3D" id="1.10.260.40">
    <property type="entry name" value="lambda repressor-like DNA-binding domains"/>
    <property type="match status" value="1"/>
</dbReference>
<dbReference type="Gene3D" id="3.40.50.2300">
    <property type="match status" value="2"/>
</dbReference>
<gene>
    <name evidence="5" type="primary">rbsR_1</name>
    <name evidence="5" type="ORF">GALL_253720</name>
</gene>
<dbReference type="Pfam" id="PF13377">
    <property type="entry name" value="Peripla_BP_3"/>
    <property type="match status" value="1"/>
</dbReference>
<dbReference type="SUPFAM" id="SSF47413">
    <property type="entry name" value="lambda repressor-like DNA-binding domains"/>
    <property type="match status" value="1"/>
</dbReference>
<dbReference type="AlphaFoldDB" id="A0A1J5RKR7"/>
<dbReference type="PANTHER" id="PTHR30146:SF109">
    <property type="entry name" value="HTH-TYPE TRANSCRIPTIONAL REGULATOR GALS"/>
    <property type="match status" value="1"/>
</dbReference>
<dbReference type="EMBL" id="MLJW01000225">
    <property type="protein sequence ID" value="OIQ92700.1"/>
    <property type="molecule type" value="Genomic_DNA"/>
</dbReference>
<dbReference type="SUPFAM" id="SSF53822">
    <property type="entry name" value="Periplasmic binding protein-like I"/>
    <property type="match status" value="1"/>
</dbReference>
<comment type="caution">
    <text evidence="5">The sequence shown here is derived from an EMBL/GenBank/DDBJ whole genome shotgun (WGS) entry which is preliminary data.</text>
</comment>
<sequence length="327" mass="34604">MLDVANQAGVSRGTVSRVLNGGYVSVDARDAIESAIAEVGYVPNTAARNLVMQQSRAVGFIVHEPHALFLEDPNIGSIMLGANEVLSQSDYQLVCLIIDSERDTTRVARYLSGGFMDGAIIVSARAHDPITRVVSQLALPTTFVGHPPDLRRLPFVGIDNISSAKAITERLMATGRQRIAMIAAALDRDSGADRLAGFRAALGEKFDPNLVAEVPLYEYSAGIVGMRALLERDPGIDGVFAASDAVAAGALEALREAGRSVPTDVGVVGFDDSSWALRCHPPLSTVHQPASGLGERAAELVLSQLQGEKPDLSGILLDTPIVWRGSA</sequence>
<evidence type="ECO:0000256" key="2">
    <source>
        <dbReference type="ARBA" id="ARBA00023125"/>
    </source>
</evidence>
<proteinExistence type="predicted"/>
<feature type="domain" description="HTH lacI-type" evidence="4">
    <location>
        <begin position="1"/>
        <end position="52"/>
    </location>
</feature>
<keyword evidence="2" id="KW-0238">DNA-binding</keyword>
<evidence type="ECO:0000259" key="4">
    <source>
        <dbReference type="PROSITE" id="PS50932"/>
    </source>
</evidence>
<dbReference type="CDD" id="cd06267">
    <property type="entry name" value="PBP1_LacI_sugar_binding-like"/>
    <property type="match status" value="1"/>
</dbReference>
<dbReference type="SMART" id="SM00354">
    <property type="entry name" value="HTH_LACI"/>
    <property type="match status" value="1"/>
</dbReference>
<evidence type="ECO:0000256" key="1">
    <source>
        <dbReference type="ARBA" id="ARBA00023015"/>
    </source>
</evidence>
<dbReference type="InterPro" id="IPR046335">
    <property type="entry name" value="LacI/GalR-like_sensor"/>
</dbReference>
<dbReference type="PROSITE" id="PS00356">
    <property type="entry name" value="HTH_LACI_1"/>
    <property type="match status" value="1"/>
</dbReference>
<dbReference type="PROSITE" id="PS50932">
    <property type="entry name" value="HTH_LACI_2"/>
    <property type="match status" value="1"/>
</dbReference>
<organism evidence="5">
    <name type="scientific">mine drainage metagenome</name>
    <dbReference type="NCBI Taxonomy" id="410659"/>
    <lineage>
        <taxon>unclassified sequences</taxon>
        <taxon>metagenomes</taxon>
        <taxon>ecological metagenomes</taxon>
    </lineage>
</organism>
<dbReference type="InterPro" id="IPR010982">
    <property type="entry name" value="Lambda_DNA-bd_dom_sf"/>
</dbReference>
<protein>
    <submittedName>
        <fullName evidence="5">Ribose operon repressor</fullName>
    </submittedName>
</protein>
<dbReference type="GO" id="GO:0000976">
    <property type="term" value="F:transcription cis-regulatory region binding"/>
    <property type="evidence" value="ECO:0007669"/>
    <property type="project" value="TreeGrafter"/>
</dbReference>